<dbReference type="Proteomes" id="UP001642409">
    <property type="component" value="Unassembled WGS sequence"/>
</dbReference>
<proteinExistence type="predicted"/>
<gene>
    <name evidence="1" type="ORF">HINF_LOCUS528</name>
</gene>
<accession>A0ABP1GH28</accession>
<sequence>MQYVDYQYIKGIKTRIFLVENQEQYEQIEMTHNIYSIDVKNLSPANIFIFGSVHSIYIITNPKFQSFEFQDLQKALTQKNAMLACSPKEHQWLNQQTTFKFIADHTMVLVDKKYSDEQEQVQNEDFEFNTPSEKEEYLSNAPFICQKTFYSAAFQEIINDADSLNKIIQTESSQPMEYKSSPLNNTKPARPDVTKYVDYNEAVVLHGDRVAIFISTVKRNKAGKLLIPELQKILEQLNVSKYEVLMIGQTSYYYIPVDGYVVLESLKSNPNLFWRLQKANENVVSVNFKEQPVKEKAPKEEREKTYEKPTEKIVESSIQSSFQKEDTDAISCTKDEKESVDSSLVQELIDKIDTMRTEIDYLTKQNELRSRENHELRSIIEKVFDPKLLNALKQLK</sequence>
<name>A0ABP1GH28_9EUKA</name>
<evidence type="ECO:0000313" key="1">
    <source>
        <dbReference type="EMBL" id="CAL5970588.1"/>
    </source>
</evidence>
<dbReference type="EMBL" id="CAXDID020000001">
    <property type="protein sequence ID" value="CAL5970588.1"/>
    <property type="molecule type" value="Genomic_DNA"/>
</dbReference>
<reference evidence="1 2" key="1">
    <citation type="submission" date="2024-07" db="EMBL/GenBank/DDBJ databases">
        <authorList>
            <person name="Akdeniz Z."/>
        </authorList>
    </citation>
    <scope>NUCLEOTIDE SEQUENCE [LARGE SCALE GENOMIC DNA]</scope>
</reference>
<evidence type="ECO:0000313" key="2">
    <source>
        <dbReference type="Proteomes" id="UP001642409"/>
    </source>
</evidence>
<keyword evidence="2" id="KW-1185">Reference proteome</keyword>
<protein>
    <submittedName>
        <fullName evidence="1">Hypothetical_protein</fullName>
    </submittedName>
</protein>
<comment type="caution">
    <text evidence="1">The sequence shown here is derived from an EMBL/GenBank/DDBJ whole genome shotgun (WGS) entry which is preliminary data.</text>
</comment>
<organism evidence="1 2">
    <name type="scientific">Hexamita inflata</name>
    <dbReference type="NCBI Taxonomy" id="28002"/>
    <lineage>
        <taxon>Eukaryota</taxon>
        <taxon>Metamonada</taxon>
        <taxon>Diplomonadida</taxon>
        <taxon>Hexamitidae</taxon>
        <taxon>Hexamitinae</taxon>
        <taxon>Hexamita</taxon>
    </lineage>
</organism>